<keyword evidence="1" id="KW-0472">Membrane</keyword>
<evidence type="ECO:0000313" key="3">
    <source>
        <dbReference type="Proteomes" id="UP000178869"/>
    </source>
</evidence>
<dbReference type="AlphaFoldDB" id="A0A1G2PC26"/>
<evidence type="ECO:0000313" key="2">
    <source>
        <dbReference type="EMBL" id="OHA45895.1"/>
    </source>
</evidence>
<dbReference type="Proteomes" id="UP000178869">
    <property type="component" value="Unassembled WGS sequence"/>
</dbReference>
<name>A0A1G2PC26_9BACT</name>
<keyword evidence="1" id="KW-1133">Transmembrane helix</keyword>
<dbReference type="EMBL" id="MHSR01000025">
    <property type="protein sequence ID" value="OHA45895.1"/>
    <property type="molecule type" value="Genomic_DNA"/>
</dbReference>
<feature type="transmembrane region" description="Helical" evidence="1">
    <location>
        <begin position="6"/>
        <end position="30"/>
    </location>
</feature>
<comment type="caution">
    <text evidence="2">The sequence shown here is derived from an EMBL/GenBank/DDBJ whole genome shotgun (WGS) entry which is preliminary data.</text>
</comment>
<protein>
    <recommendedName>
        <fullName evidence="4">PsbP C-terminal domain-containing protein</fullName>
    </recommendedName>
</protein>
<organism evidence="2 3">
    <name type="scientific">Candidatus Terrybacteria bacterium RIFCSPHIGHO2_01_FULL_43_35</name>
    <dbReference type="NCBI Taxonomy" id="1802361"/>
    <lineage>
        <taxon>Bacteria</taxon>
        <taxon>Candidatus Terryibacteriota</taxon>
    </lineage>
</organism>
<keyword evidence="1" id="KW-0812">Transmembrane</keyword>
<evidence type="ECO:0008006" key="4">
    <source>
        <dbReference type="Google" id="ProtNLM"/>
    </source>
</evidence>
<proteinExistence type="predicted"/>
<sequence>MIITKVQIGIAVGGLATAALILGGGGYVLWQENKKASEMLRVAQDKQTEAEQKAQNNTELGDISDWKTYRNEKYGFEFMYPNDWNIDSGSTQIYKDLYVVINPPISLKGHTNGISISSIAEYNNQTLDEILAVICKSDKIECIKNQNGVYYSRVSSTNAYGQYVLIASIPIEKQLVMFEEELGDNESAKSINVSIENIFDQILSTFKFIE</sequence>
<accession>A0A1G2PC26</accession>
<reference evidence="2 3" key="1">
    <citation type="journal article" date="2016" name="Nat. Commun.">
        <title>Thousands of microbial genomes shed light on interconnected biogeochemical processes in an aquifer system.</title>
        <authorList>
            <person name="Anantharaman K."/>
            <person name="Brown C.T."/>
            <person name="Hug L.A."/>
            <person name="Sharon I."/>
            <person name="Castelle C.J."/>
            <person name="Probst A.J."/>
            <person name="Thomas B.C."/>
            <person name="Singh A."/>
            <person name="Wilkins M.J."/>
            <person name="Karaoz U."/>
            <person name="Brodie E.L."/>
            <person name="Williams K.H."/>
            <person name="Hubbard S.S."/>
            <person name="Banfield J.F."/>
        </authorList>
    </citation>
    <scope>NUCLEOTIDE SEQUENCE [LARGE SCALE GENOMIC DNA]</scope>
</reference>
<evidence type="ECO:0000256" key="1">
    <source>
        <dbReference type="SAM" id="Phobius"/>
    </source>
</evidence>
<gene>
    <name evidence="2" type="ORF">A2828_01325</name>
</gene>